<dbReference type="Proteomes" id="UP000509418">
    <property type="component" value="Chromosome"/>
</dbReference>
<reference evidence="3 4" key="1">
    <citation type="submission" date="2020-06" db="EMBL/GenBank/DDBJ databases">
        <title>Genome mining for natural products.</title>
        <authorList>
            <person name="Zhang B."/>
            <person name="Shi J."/>
            <person name="Ge H."/>
        </authorList>
    </citation>
    <scope>NUCLEOTIDE SEQUENCE [LARGE SCALE GENOMIC DNA]</scope>
    <source>
        <strain evidence="3 4">NA02069</strain>
    </source>
</reference>
<dbReference type="EMBL" id="CP056041">
    <property type="protein sequence ID" value="QKZ18068.1"/>
    <property type="molecule type" value="Genomic_DNA"/>
</dbReference>
<dbReference type="SUPFAM" id="SSF55797">
    <property type="entry name" value="PR-1-like"/>
    <property type="match status" value="1"/>
</dbReference>
<dbReference type="InterPro" id="IPR035940">
    <property type="entry name" value="CAP_sf"/>
</dbReference>
<evidence type="ECO:0000259" key="2">
    <source>
        <dbReference type="Pfam" id="PF00188"/>
    </source>
</evidence>
<feature type="region of interest" description="Disordered" evidence="1">
    <location>
        <begin position="1"/>
        <end position="22"/>
    </location>
</feature>
<keyword evidence="4" id="KW-1185">Reference proteome</keyword>
<dbReference type="AlphaFoldDB" id="A0A7H8T530"/>
<dbReference type="InterPro" id="IPR014044">
    <property type="entry name" value="CAP_dom"/>
</dbReference>
<evidence type="ECO:0000313" key="4">
    <source>
        <dbReference type="Proteomes" id="UP000509418"/>
    </source>
</evidence>
<accession>A0A7H8T530</accession>
<dbReference type="PANTHER" id="PTHR31157:SF1">
    <property type="entry name" value="SCP DOMAIN-CONTAINING PROTEIN"/>
    <property type="match status" value="1"/>
</dbReference>
<protein>
    <submittedName>
        <fullName evidence="3">CAP domain-containing protein</fullName>
    </submittedName>
</protein>
<dbReference type="Gene3D" id="3.40.33.10">
    <property type="entry name" value="CAP"/>
    <property type="match status" value="1"/>
</dbReference>
<evidence type="ECO:0000256" key="1">
    <source>
        <dbReference type="SAM" id="MobiDB-lite"/>
    </source>
</evidence>
<proteinExistence type="predicted"/>
<dbReference type="Pfam" id="PF00188">
    <property type="entry name" value="CAP"/>
    <property type="match status" value="1"/>
</dbReference>
<evidence type="ECO:0000313" key="3">
    <source>
        <dbReference type="EMBL" id="QKZ18068.1"/>
    </source>
</evidence>
<organism evidence="3 4">
    <name type="scientific">Streptomyces chartreusis</name>
    <dbReference type="NCBI Taxonomy" id="1969"/>
    <lineage>
        <taxon>Bacteria</taxon>
        <taxon>Bacillati</taxon>
        <taxon>Actinomycetota</taxon>
        <taxon>Actinomycetes</taxon>
        <taxon>Kitasatosporales</taxon>
        <taxon>Streptomycetaceae</taxon>
        <taxon>Streptomyces</taxon>
    </lineage>
</organism>
<name>A0A7H8T530_STRCX</name>
<sequence length="234" mass="25016">MPPPSAPRHSCGSPAGILRIPPEKDLMRGSGCRADCARIKGRQNRIKLTAFNLEWKARMRAPTRWERKRMRISRYLATVLTVTAATTTLSATSTASASAAPSAGSLRAGVFKLTNAERVKAGCPKLKYNSALAEAAQRHSADMARHNFVDHVGSDGSTMVTRARAAGYTGFSALAENVAAGDRSAAAVVKGWMKSPGHRANILNCSLKHLGVGYVKNPGTAQGTYWTQDFGAKF</sequence>
<dbReference type="PANTHER" id="PTHR31157">
    <property type="entry name" value="SCP DOMAIN-CONTAINING PROTEIN"/>
    <property type="match status" value="1"/>
</dbReference>
<dbReference type="CDD" id="cd05379">
    <property type="entry name" value="CAP_bacterial"/>
    <property type="match status" value="1"/>
</dbReference>
<feature type="domain" description="SCP" evidence="2">
    <location>
        <begin position="112"/>
        <end position="230"/>
    </location>
</feature>
<gene>
    <name evidence="3" type="ORF">HUT05_12320</name>
</gene>